<keyword evidence="6" id="KW-1185">Reference proteome</keyword>
<dbReference type="GO" id="GO:0008270">
    <property type="term" value="F:zinc ion binding"/>
    <property type="evidence" value="ECO:0007669"/>
    <property type="project" value="InterPro"/>
</dbReference>
<dbReference type="PROSITE" id="PS00463">
    <property type="entry name" value="ZN2_CY6_FUNGAL_1"/>
    <property type="match status" value="1"/>
</dbReference>
<dbReference type="CDD" id="cd00067">
    <property type="entry name" value="GAL4"/>
    <property type="match status" value="1"/>
</dbReference>
<reference evidence="5 6" key="1">
    <citation type="submission" date="2017-03" db="EMBL/GenBank/DDBJ databases">
        <title>Genomes of endolithic fungi from Antarctica.</title>
        <authorList>
            <person name="Coleine C."/>
            <person name="Masonjones S."/>
            <person name="Stajich J.E."/>
        </authorList>
    </citation>
    <scope>NUCLEOTIDE SEQUENCE [LARGE SCALE GENOMIC DNA]</scope>
    <source>
        <strain evidence="5 6">CCFEE 6315</strain>
    </source>
</reference>
<dbReference type="GO" id="GO:0000981">
    <property type="term" value="F:DNA-binding transcription factor activity, RNA polymerase II-specific"/>
    <property type="evidence" value="ECO:0007669"/>
    <property type="project" value="InterPro"/>
</dbReference>
<organism evidence="5 6">
    <name type="scientific">Salinomyces thailandicus</name>
    <dbReference type="NCBI Taxonomy" id="706561"/>
    <lineage>
        <taxon>Eukaryota</taxon>
        <taxon>Fungi</taxon>
        <taxon>Dikarya</taxon>
        <taxon>Ascomycota</taxon>
        <taxon>Pezizomycotina</taxon>
        <taxon>Dothideomycetes</taxon>
        <taxon>Dothideomycetidae</taxon>
        <taxon>Mycosphaerellales</taxon>
        <taxon>Teratosphaeriaceae</taxon>
        <taxon>Salinomyces</taxon>
    </lineage>
</organism>
<evidence type="ECO:0000256" key="1">
    <source>
        <dbReference type="ARBA" id="ARBA00022723"/>
    </source>
</evidence>
<dbReference type="PROSITE" id="PS50048">
    <property type="entry name" value="ZN2_CY6_FUNGAL_2"/>
    <property type="match status" value="1"/>
</dbReference>
<evidence type="ECO:0000256" key="3">
    <source>
        <dbReference type="SAM" id="MobiDB-lite"/>
    </source>
</evidence>
<dbReference type="PANTHER" id="PTHR46910">
    <property type="entry name" value="TRANSCRIPTION FACTOR PDR1"/>
    <property type="match status" value="1"/>
</dbReference>
<dbReference type="Proteomes" id="UP000308549">
    <property type="component" value="Unassembled WGS sequence"/>
</dbReference>
<evidence type="ECO:0000313" key="5">
    <source>
        <dbReference type="EMBL" id="TKA26664.1"/>
    </source>
</evidence>
<dbReference type="Pfam" id="PF04082">
    <property type="entry name" value="Fungal_trans"/>
    <property type="match status" value="1"/>
</dbReference>
<accession>A0A4U0TWI9</accession>
<proteinExistence type="predicted"/>
<dbReference type="GO" id="GO:0003677">
    <property type="term" value="F:DNA binding"/>
    <property type="evidence" value="ECO:0007669"/>
    <property type="project" value="InterPro"/>
</dbReference>
<dbReference type="OrthoDB" id="2110361at2759"/>
<dbReference type="Pfam" id="PF00172">
    <property type="entry name" value="Zn_clus"/>
    <property type="match status" value="1"/>
</dbReference>
<feature type="region of interest" description="Disordered" evidence="3">
    <location>
        <begin position="769"/>
        <end position="838"/>
    </location>
</feature>
<dbReference type="AlphaFoldDB" id="A0A4U0TWI9"/>
<feature type="domain" description="Zn(2)-C6 fungal-type" evidence="4">
    <location>
        <begin position="132"/>
        <end position="163"/>
    </location>
</feature>
<evidence type="ECO:0000259" key="4">
    <source>
        <dbReference type="PROSITE" id="PS50048"/>
    </source>
</evidence>
<feature type="compositionally biased region" description="Polar residues" evidence="3">
    <location>
        <begin position="818"/>
        <end position="832"/>
    </location>
</feature>
<dbReference type="InterPro" id="IPR001138">
    <property type="entry name" value="Zn2Cys6_DnaBD"/>
</dbReference>
<comment type="caution">
    <text evidence="5">The sequence shown here is derived from an EMBL/GenBank/DDBJ whole genome shotgun (WGS) entry which is preliminary data.</text>
</comment>
<dbReference type="Gene3D" id="4.10.240.10">
    <property type="entry name" value="Zn(2)-C6 fungal-type DNA-binding domain"/>
    <property type="match status" value="1"/>
</dbReference>
<gene>
    <name evidence="5" type="ORF">B0A50_04772</name>
</gene>
<dbReference type="GO" id="GO:0006351">
    <property type="term" value="P:DNA-templated transcription"/>
    <property type="evidence" value="ECO:0007669"/>
    <property type="project" value="InterPro"/>
</dbReference>
<dbReference type="SUPFAM" id="SSF57701">
    <property type="entry name" value="Zn2/Cys6 DNA-binding domain"/>
    <property type="match status" value="1"/>
</dbReference>
<protein>
    <recommendedName>
        <fullName evidence="4">Zn(2)-C6 fungal-type domain-containing protein</fullName>
    </recommendedName>
</protein>
<dbReference type="SMART" id="SM00066">
    <property type="entry name" value="GAL4"/>
    <property type="match status" value="1"/>
</dbReference>
<name>A0A4U0TWI9_9PEZI</name>
<dbReference type="InterPro" id="IPR007219">
    <property type="entry name" value="XnlR_reg_dom"/>
</dbReference>
<dbReference type="EMBL" id="NAJL01000027">
    <property type="protein sequence ID" value="TKA26664.1"/>
    <property type="molecule type" value="Genomic_DNA"/>
</dbReference>
<keyword evidence="2" id="KW-0539">Nucleus</keyword>
<evidence type="ECO:0000256" key="2">
    <source>
        <dbReference type="ARBA" id="ARBA00023242"/>
    </source>
</evidence>
<keyword evidence="1" id="KW-0479">Metal-binding</keyword>
<feature type="region of interest" description="Disordered" evidence="3">
    <location>
        <begin position="1"/>
        <end position="73"/>
    </location>
</feature>
<dbReference type="PANTHER" id="PTHR46910:SF1">
    <property type="entry name" value="MISCELLANEOUS ZN(II)2CYS6 TRANSCRIPTION FACTOR (EUROFUNG)-RELATED"/>
    <property type="match status" value="1"/>
</dbReference>
<dbReference type="InterPro" id="IPR036864">
    <property type="entry name" value="Zn2-C6_fun-type_DNA-bd_sf"/>
</dbReference>
<sequence>MDGPHLPGHLNHPSPDPTVHGPYEASTSSRASPSSTMPPSGLPYATPGAQHFTDRMPSPAHGTMPPHTNGMPQPYVYAGMPGPAPPPPGMMQDHYMSNESVMSTPGISPTHASAAALNAQKRAYRQRRKDPSCDACRERKVKCDATDTTSCSECSSRGVKCQFTKETNRRMSSIKQVQDLEKQLHQARSTIDQMRTVAQDGGASDTDAGIVNVPTLHVPESATRTRQPGPPAMEGFEEARQNLRNVGRGIFKPPPPYRVFGPQPLFPHASTPLPPKHITDRLLSHYHGSVHVYAPQLHWPTFIQEYESVYRAGTFQHIRHIWVSLFFAVLACGTLMDPQPNSSARQGDGAGYLDMCMTSLNTWSDELTVEHASATLLISIYFMEVNLRSPGWVYLGAAVRIAQDIGLQTDRGPYPPLEAEMRRRAWWSIYNWDRIVSLEIGRPLQIDDDDCDVSEPTPVDDECIRPTGISLPTPGQFAPNGLVAVIPVVRMAAQMKKTLKARTIAASTLNTYDEHFRTIMASYPEPFPIASQAYLDPRLLTAACGLQTNRFFLYRHNLSAGCRKADRVDALDRCVDVAQATAHYVQRSMQSGGGSSSGAGYYSPTHMASWAARLRTMSPAFFCAHLWRCTLVLCLRMEYAAALTLVQASAAVGDLRKNNIALGRYLAFFLDKLIGRLRAGATKQSLEIDEEMLAYVGGDMQGSIEEAWAWTGSPTGATLQEQANVNGFVGEGTTSAAIDPALSGPLSDREMHEWGGWDHIQRTLEQLLQAQSGPPPPPPAQMSPFPPPAAASPYPPPPSQPQAPQQNLAPYPPPPGHSSVSPAPSNGGSSRISIRDIM</sequence>
<feature type="compositionally biased region" description="Low complexity" evidence="3">
    <location>
        <begin position="25"/>
        <end position="39"/>
    </location>
</feature>
<dbReference type="CDD" id="cd12148">
    <property type="entry name" value="fungal_TF_MHR"/>
    <property type="match status" value="1"/>
</dbReference>
<feature type="compositionally biased region" description="Pro residues" evidence="3">
    <location>
        <begin position="773"/>
        <end position="801"/>
    </location>
</feature>
<dbReference type="SMART" id="SM00906">
    <property type="entry name" value="Fungal_trans"/>
    <property type="match status" value="1"/>
</dbReference>
<dbReference type="InterPro" id="IPR050987">
    <property type="entry name" value="AtrR-like"/>
</dbReference>
<evidence type="ECO:0000313" key="6">
    <source>
        <dbReference type="Proteomes" id="UP000308549"/>
    </source>
</evidence>